<proteinExistence type="predicted"/>
<dbReference type="AlphaFoldDB" id="A0A1F6VD96"/>
<accession>A0A1F6VD96</accession>
<evidence type="ECO:0000313" key="1">
    <source>
        <dbReference type="EMBL" id="OGI67545.1"/>
    </source>
</evidence>
<dbReference type="Proteomes" id="UP000179076">
    <property type="component" value="Unassembled WGS sequence"/>
</dbReference>
<comment type="caution">
    <text evidence="1">The sequence shown here is derived from an EMBL/GenBank/DDBJ whole genome shotgun (WGS) entry which is preliminary data.</text>
</comment>
<name>A0A1F6VD96_9PROT</name>
<dbReference type="EMBL" id="MFSP01000057">
    <property type="protein sequence ID" value="OGI67545.1"/>
    <property type="molecule type" value="Genomic_DNA"/>
</dbReference>
<evidence type="ECO:0000313" key="2">
    <source>
        <dbReference type="Proteomes" id="UP000179076"/>
    </source>
</evidence>
<reference evidence="1 2" key="1">
    <citation type="journal article" date="2016" name="Nat. Commun.">
        <title>Thousands of microbial genomes shed light on interconnected biogeochemical processes in an aquifer system.</title>
        <authorList>
            <person name="Anantharaman K."/>
            <person name="Brown C.T."/>
            <person name="Hug L.A."/>
            <person name="Sharon I."/>
            <person name="Castelle C.J."/>
            <person name="Probst A.J."/>
            <person name="Thomas B.C."/>
            <person name="Singh A."/>
            <person name="Wilkins M.J."/>
            <person name="Karaoz U."/>
            <person name="Brodie E.L."/>
            <person name="Williams K.H."/>
            <person name="Hubbard S.S."/>
            <person name="Banfield J.F."/>
        </authorList>
    </citation>
    <scope>NUCLEOTIDE SEQUENCE [LARGE SCALE GENOMIC DNA]</scope>
</reference>
<sequence length="87" mass="9887">MADGKRDRDKQRALYVELGRKGQVSAVPDHVTENQTNDEYERGRRFEACVRGLVEDGTYPAWDLERVEGCFKALFSQSSAFIESQAT</sequence>
<gene>
    <name evidence="1" type="ORF">A2W18_02685</name>
</gene>
<organism evidence="1 2">
    <name type="scientific">Candidatus Muproteobacteria bacterium RBG_16_60_9</name>
    <dbReference type="NCBI Taxonomy" id="1817755"/>
    <lineage>
        <taxon>Bacteria</taxon>
        <taxon>Pseudomonadati</taxon>
        <taxon>Pseudomonadota</taxon>
        <taxon>Candidatus Muproteobacteria</taxon>
    </lineage>
</organism>
<protein>
    <submittedName>
        <fullName evidence="1">Uncharacterized protein</fullName>
    </submittedName>
</protein>